<dbReference type="AlphaFoldDB" id="A0A9R1VJG0"/>
<organism evidence="6 7">
    <name type="scientific">Lactuca sativa</name>
    <name type="common">Garden lettuce</name>
    <dbReference type="NCBI Taxonomy" id="4236"/>
    <lineage>
        <taxon>Eukaryota</taxon>
        <taxon>Viridiplantae</taxon>
        <taxon>Streptophyta</taxon>
        <taxon>Embryophyta</taxon>
        <taxon>Tracheophyta</taxon>
        <taxon>Spermatophyta</taxon>
        <taxon>Magnoliopsida</taxon>
        <taxon>eudicotyledons</taxon>
        <taxon>Gunneridae</taxon>
        <taxon>Pentapetalae</taxon>
        <taxon>asterids</taxon>
        <taxon>campanulids</taxon>
        <taxon>Asterales</taxon>
        <taxon>Asteraceae</taxon>
        <taxon>Cichorioideae</taxon>
        <taxon>Cichorieae</taxon>
        <taxon>Lactucinae</taxon>
        <taxon>Lactuca</taxon>
    </lineage>
</organism>
<evidence type="ECO:0000259" key="5">
    <source>
        <dbReference type="Pfam" id="PF25597"/>
    </source>
</evidence>
<reference evidence="6 7" key="1">
    <citation type="journal article" date="2017" name="Nat. Commun.">
        <title>Genome assembly with in vitro proximity ligation data and whole-genome triplication in lettuce.</title>
        <authorList>
            <person name="Reyes-Chin-Wo S."/>
            <person name="Wang Z."/>
            <person name="Yang X."/>
            <person name="Kozik A."/>
            <person name="Arikit S."/>
            <person name="Song C."/>
            <person name="Xia L."/>
            <person name="Froenicke L."/>
            <person name="Lavelle D.O."/>
            <person name="Truco M.J."/>
            <person name="Xia R."/>
            <person name="Zhu S."/>
            <person name="Xu C."/>
            <person name="Xu H."/>
            <person name="Xu X."/>
            <person name="Cox K."/>
            <person name="Korf I."/>
            <person name="Meyers B.C."/>
            <person name="Michelmore R.W."/>
        </authorList>
    </citation>
    <scope>NUCLEOTIDE SEQUENCE [LARGE SCALE GENOMIC DNA]</scope>
    <source>
        <strain evidence="7">cv. Salinas</strain>
        <tissue evidence="6">Seedlings</tissue>
    </source>
</reference>
<dbReference type="Pfam" id="PF22936">
    <property type="entry name" value="Pol_BBD"/>
    <property type="match status" value="1"/>
</dbReference>
<keyword evidence="7" id="KW-1185">Reference proteome</keyword>
<evidence type="ECO:0008006" key="8">
    <source>
        <dbReference type="Google" id="ProtNLM"/>
    </source>
</evidence>
<evidence type="ECO:0000256" key="1">
    <source>
        <dbReference type="SAM" id="MobiDB-lite"/>
    </source>
</evidence>
<accession>A0A9R1VJG0</accession>
<protein>
    <recommendedName>
        <fullName evidence="8">GAG-pre-integrase domain-containing protein</fullName>
    </recommendedName>
</protein>
<feature type="compositionally biased region" description="Polar residues" evidence="1">
    <location>
        <begin position="457"/>
        <end position="477"/>
    </location>
</feature>
<dbReference type="InterPro" id="IPR057670">
    <property type="entry name" value="SH3_retrovirus"/>
</dbReference>
<proteinExistence type="predicted"/>
<feature type="compositionally biased region" description="Polar residues" evidence="1">
    <location>
        <begin position="432"/>
        <end position="448"/>
    </location>
</feature>
<feature type="domain" description="Retroviral polymerase SH3-like" evidence="5">
    <location>
        <begin position="326"/>
        <end position="373"/>
    </location>
</feature>
<dbReference type="Pfam" id="PF13976">
    <property type="entry name" value="gag_pre-integrs"/>
    <property type="match status" value="1"/>
</dbReference>
<dbReference type="Pfam" id="PF07727">
    <property type="entry name" value="RVT_2"/>
    <property type="match status" value="1"/>
</dbReference>
<evidence type="ECO:0000259" key="3">
    <source>
        <dbReference type="Pfam" id="PF13976"/>
    </source>
</evidence>
<name>A0A9R1VJG0_LACSA</name>
<evidence type="ECO:0000313" key="6">
    <source>
        <dbReference type="EMBL" id="KAJ0207133.1"/>
    </source>
</evidence>
<sequence length="682" mass="77822">MTNCENPESTLPDLFTYVNEEDSDDETVINCSQDNISFTISKKSFKRVVNSETDSASSLTRQIKHTDEITKLKNFLNGENSSYEDGSTSLPTAFPIMSSSIVGKTSMGQKYSKKQQTSKKFIQVTKTPLVKPNVFENQPKKPVQPYVIPHKHLQVLNIGEANDDTWYIDSGCSKHMTGNRNYLCDFKPTQTNQDVTFDNNITAKIKGYGNITNVLFTKQRSLIMDAKTKDVIVDSDRAGNMYPLDMDLIYGKLNICMLSKAPTDISWLWHRRLSHLNFGYINKLIRDDIVQGLPLLKLDNESLCAACVKRKLSKSTQKSISESSNNKDHISKFESRSDKGIFVGYSFSSTAYRVPNKCTRVIEESIDVHFDEFYVRKLDREHFGSKMIDDICQNPIQQTPSPDIDIKIDLDLLFEQPKTAYNFELLTTSIDPTGTPSEGILQTNQNDTDQFEGEPPTHTSSLEQTPNPPLNIQSINSQKNPDASFMGEPSNLFQDETPGEEQWDTENRIIIKEENHLIKWTRNHLTDQIIGDPKSGFKLEQNPQINVKALQEELAEFERNDVWNLVPNPPDVTVIGSRWVYRNKTDDHGIISRNKARLVVKGYSQQEGIAYDETYAPVPRIEEIRIFLAYVAHKNFKVFQMDVKYAFLHGEIELEVYIQQPPGFEIPNFQIIALNCRKLYVA</sequence>
<feature type="domain" description="GAG-pre-integrase" evidence="3">
    <location>
        <begin position="241"/>
        <end position="311"/>
    </location>
</feature>
<dbReference type="Pfam" id="PF25597">
    <property type="entry name" value="SH3_retrovirus"/>
    <property type="match status" value="1"/>
</dbReference>
<gene>
    <name evidence="6" type="ORF">LSAT_V11C500281820</name>
</gene>
<dbReference type="InterPro" id="IPR013103">
    <property type="entry name" value="RVT_2"/>
</dbReference>
<dbReference type="EMBL" id="NBSK02000005">
    <property type="protein sequence ID" value="KAJ0207133.1"/>
    <property type="molecule type" value="Genomic_DNA"/>
</dbReference>
<comment type="caution">
    <text evidence="6">The sequence shown here is derived from an EMBL/GenBank/DDBJ whole genome shotgun (WGS) entry which is preliminary data.</text>
</comment>
<dbReference type="Proteomes" id="UP000235145">
    <property type="component" value="Unassembled WGS sequence"/>
</dbReference>
<feature type="domain" description="Reverse transcriptase Ty1/copia-type" evidence="2">
    <location>
        <begin position="560"/>
        <end position="668"/>
    </location>
</feature>
<feature type="domain" description="Retrovirus-related Pol polyprotein from transposon TNT 1-94-like beta-barrel" evidence="4">
    <location>
        <begin position="166"/>
        <end position="219"/>
    </location>
</feature>
<evidence type="ECO:0000259" key="4">
    <source>
        <dbReference type="Pfam" id="PF22936"/>
    </source>
</evidence>
<dbReference type="InterPro" id="IPR054722">
    <property type="entry name" value="PolX-like_BBD"/>
</dbReference>
<evidence type="ECO:0000313" key="7">
    <source>
        <dbReference type="Proteomes" id="UP000235145"/>
    </source>
</evidence>
<evidence type="ECO:0000259" key="2">
    <source>
        <dbReference type="Pfam" id="PF07727"/>
    </source>
</evidence>
<feature type="region of interest" description="Disordered" evidence="1">
    <location>
        <begin position="432"/>
        <end position="477"/>
    </location>
</feature>
<dbReference type="InterPro" id="IPR025724">
    <property type="entry name" value="GAG-pre-integrase_dom"/>
</dbReference>